<feature type="transmembrane region" description="Helical" evidence="8">
    <location>
        <begin position="259"/>
        <end position="283"/>
    </location>
</feature>
<evidence type="ECO:0000256" key="2">
    <source>
        <dbReference type="ARBA" id="ARBA00010145"/>
    </source>
</evidence>
<protein>
    <submittedName>
        <fullName evidence="9">Auxin efflux carrier</fullName>
    </submittedName>
</protein>
<keyword evidence="4" id="KW-1003">Cell membrane</keyword>
<dbReference type="EMBL" id="CP003326">
    <property type="protein sequence ID" value="AFS78793.1"/>
    <property type="molecule type" value="Genomic_DNA"/>
</dbReference>
<dbReference type="Gene3D" id="1.20.1530.20">
    <property type="match status" value="1"/>
</dbReference>
<dbReference type="eggNOG" id="COG0679">
    <property type="taxonomic scope" value="Bacteria"/>
</dbReference>
<feature type="transmembrane region" description="Helical" evidence="8">
    <location>
        <begin position="36"/>
        <end position="54"/>
    </location>
</feature>
<feature type="transmembrane region" description="Helical" evidence="8">
    <location>
        <begin position="6"/>
        <end position="24"/>
    </location>
</feature>
<evidence type="ECO:0000256" key="7">
    <source>
        <dbReference type="ARBA" id="ARBA00023136"/>
    </source>
</evidence>
<dbReference type="PANTHER" id="PTHR36838">
    <property type="entry name" value="AUXIN EFFLUX CARRIER FAMILY PROTEIN"/>
    <property type="match status" value="1"/>
</dbReference>
<feature type="transmembrane region" description="Helical" evidence="8">
    <location>
        <begin position="235"/>
        <end position="253"/>
    </location>
</feature>
<keyword evidence="3" id="KW-0813">Transport</keyword>
<dbReference type="InterPro" id="IPR004776">
    <property type="entry name" value="Mem_transp_PIN-like"/>
</dbReference>
<comment type="similarity">
    <text evidence="2">Belongs to the auxin efflux carrier (TC 2.A.69) family.</text>
</comment>
<dbReference type="RefSeq" id="WP_014967929.1">
    <property type="nucleotide sequence ID" value="NC_018664.1"/>
</dbReference>
<dbReference type="KEGG" id="cad:Curi_c17860"/>
<evidence type="ECO:0000256" key="5">
    <source>
        <dbReference type="ARBA" id="ARBA00022692"/>
    </source>
</evidence>
<dbReference type="InterPro" id="IPR038770">
    <property type="entry name" value="Na+/solute_symporter_sf"/>
</dbReference>
<feature type="transmembrane region" description="Helical" evidence="8">
    <location>
        <begin position="66"/>
        <end position="88"/>
    </location>
</feature>
<feature type="transmembrane region" description="Helical" evidence="8">
    <location>
        <begin position="171"/>
        <end position="192"/>
    </location>
</feature>
<dbReference type="Proteomes" id="UP000006094">
    <property type="component" value="Chromosome"/>
</dbReference>
<comment type="subcellular location">
    <subcellularLocation>
        <location evidence="1">Cell membrane</location>
        <topology evidence="1">Multi-pass membrane protein</topology>
    </subcellularLocation>
</comment>
<evidence type="ECO:0000256" key="1">
    <source>
        <dbReference type="ARBA" id="ARBA00004651"/>
    </source>
</evidence>
<proteinExistence type="inferred from homology"/>
<evidence type="ECO:0000313" key="9">
    <source>
        <dbReference type="EMBL" id="AFS78793.1"/>
    </source>
</evidence>
<evidence type="ECO:0000256" key="4">
    <source>
        <dbReference type="ARBA" id="ARBA00022475"/>
    </source>
</evidence>
<dbReference type="HOGENOM" id="CLU_056175_1_0_9"/>
<accession>K0AYD7</accession>
<feature type="transmembrane region" description="Helical" evidence="8">
    <location>
        <begin position="204"/>
        <end position="223"/>
    </location>
</feature>
<keyword evidence="10" id="KW-1185">Reference proteome</keyword>
<dbReference type="PANTHER" id="PTHR36838:SF1">
    <property type="entry name" value="SLR1864 PROTEIN"/>
    <property type="match status" value="1"/>
</dbReference>
<dbReference type="GO" id="GO:0055085">
    <property type="term" value="P:transmembrane transport"/>
    <property type="evidence" value="ECO:0007669"/>
    <property type="project" value="InterPro"/>
</dbReference>
<keyword evidence="5 8" id="KW-0812">Transmembrane</keyword>
<feature type="transmembrane region" description="Helical" evidence="8">
    <location>
        <begin position="100"/>
        <end position="122"/>
    </location>
</feature>
<keyword evidence="7 8" id="KW-0472">Membrane</keyword>
<dbReference type="STRING" id="1128398.Curi_c17860"/>
<dbReference type="AlphaFoldDB" id="K0AYD7"/>
<dbReference type="OrthoDB" id="9798064at2"/>
<keyword evidence="6 8" id="KW-1133">Transmembrane helix</keyword>
<sequence>MSFANILTQTGMVFVMLIAGYIVRKLEITTDEMISGLSKFVLKFTLPVVIFISLNKEFSWDKLTMSGIVLGVGLIAYIIAILLSKVVASRFDVEKNKQGVYRFLMIFPNTALMGFPMAQAIYGDDGLFYAVVYNILFNVFAWTIGIKMLGESSDDPQIREAAKVKGNPVKQILLNPGMAAAILGALLFISPVKIPPVLAEPLGTIGHMSTPLAMVVVGGILATTNIGSAFKNGRLWVITLFRIVFMPLVIIGVCKLLSVPAVVAGVIALLSGMPTAADAAMFARRYETDYNTASLAVFMTTLFNLITTPAIVFMVIKLFGA</sequence>
<gene>
    <name evidence="9" type="ordered locus">Curi_c17860</name>
</gene>
<reference evidence="9 10" key="1">
    <citation type="journal article" date="2012" name="PLoS ONE">
        <title>The purine-utilizing bacterium Clostridium acidurici 9a: a genome-guided metabolic reconsideration.</title>
        <authorList>
            <person name="Hartwich K."/>
            <person name="Poehlein A."/>
            <person name="Daniel R."/>
        </authorList>
    </citation>
    <scope>NUCLEOTIDE SEQUENCE [LARGE SCALE GENOMIC DNA]</scope>
    <source>
        <strain evidence="10">ATCC 7906 / DSM 604 / BCRC 14475 / CIP 104303 / KCTC 5404 / NCIMB 10678 / 9a</strain>
    </source>
</reference>
<name>K0AYD7_GOTA9</name>
<organism evidence="9 10">
    <name type="scientific">Gottschalkia acidurici (strain ATCC 7906 / DSM 604 / BCRC 14475 / CIP 104303 / KCTC 5404 / NCIMB 10678 / 9a)</name>
    <name type="common">Clostridium acidurici</name>
    <dbReference type="NCBI Taxonomy" id="1128398"/>
    <lineage>
        <taxon>Bacteria</taxon>
        <taxon>Bacillati</taxon>
        <taxon>Bacillota</taxon>
        <taxon>Tissierellia</taxon>
        <taxon>Tissierellales</taxon>
        <taxon>Gottschalkiaceae</taxon>
        <taxon>Gottschalkia</taxon>
    </lineage>
</organism>
<feature type="transmembrane region" description="Helical" evidence="8">
    <location>
        <begin position="128"/>
        <end position="150"/>
    </location>
</feature>
<evidence type="ECO:0000256" key="8">
    <source>
        <dbReference type="SAM" id="Phobius"/>
    </source>
</evidence>
<dbReference type="Pfam" id="PF03547">
    <property type="entry name" value="Mem_trans"/>
    <property type="match status" value="1"/>
</dbReference>
<evidence type="ECO:0000313" key="10">
    <source>
        <dbReference type="Proteomes" id="UP000006094"/>
    </source>
</evidence>
<evidence type="ECO:0000256" key="6">
    <source>
        <dbReference type="ARBA" id="ARBA00022989"/>
    </source>
</evidence>
<feature type="transmembrane region" description="Helical" evidence="8">
    <location>
        <begin position="295"/>
        <end position="316"/>
    </location>
</feature>
<evidence type="ECO:0000256" key="3">
    <source>
        <dbReference type="ARBA" id="ARBA00022448"/>
    </source>
</evidence>
<dbReference type="GO" id="GO:0005886">
    <property type="term" value="C:plasma membrane"/>
    <property type="evidence" value="ECO:0007669"/>
    <property type="project" value="UniProtKB-SubCell"/>
</dbReference>